<dbReference type="InterPro" id="IPR036322">
    <property type="entry name" value="WD40_repeat_dom_sf"/>
</dbReference>
<evidence type="ECO:0000256" key="5">
    <source>
        <dbReference type="ARBA" id="ARBA00023242"/>
    </source>
</evidence>
<dbReference type="InterPro" id="IPR012580">
    <property type="entry name" value="NUC153"/>
</dbReference>
<dbReference type="EMBL" id="LSSK01000006">
    <property type="protein sequence ID" value="OMH86373.1"/>
    <property type="molecule type" value="Genomic_DNA"/>
</dbReference>
<dbReference type="Pfam" id="PF23097">
    <property type="entry name" value="NOL10_2nd"/>
    <property type="match status" value="1"/>
</dbReference>
<keyword evidence="3 6" id="KW-0853">WD repeat</keyword>
<evidence type="ECO:0000256" key="1">
    <source>
        <dbReference type="ARBA" id="ARBA00004604"/>
    </source>
</evidence>
<protein>
    <submittedName>
        <fullName evidence="11">Ribosome biogenesis protein enp2-like protein</fullName>
    </submittedName>
</protein>
<dbReference type="Gene3D" id="2.130.10.10">
    <property type="entry name" value="YVTN repeat-like/Quinoprotein amine dehydrogenase"/>
    <property type="match status" value="1"/>
</dbReference>
<dbReference type="PROSITE" id="PS50082">
    <property type="entry name" value="WD_REPEATS_2"/>
    <property type="match status" value="1"/>
</dbReference>
<dbReference type="Proteomes" id="UP000188320">
    <property type="component" value="Unassembled WGS sequence"/>
</dbReference>
<feature type="domain" description="NUC153" evidence="8">
    <location>
        <begin position="512"/>
        <end position="538"/>
    </location>
</feature>
<comment type="similarity">
    <text evidence="2">Belongs to the WD repeat NOL10/ENP2 family.</text>
</comment>
<keyword evidence="12" id="KW-1185">Reference proteome</keyword>
<dbReference type="PANTHER" id="PTHR14927:SF0">
    <property type="entry name" value="NUCLEOLAR PROTEIN 10"/>
    <property type="match status" value="1"/>
</dbReference>
<comment type="caution">
    <text evidence="11">The sequence shown here is derived from an EMBL/GenBank/DDBJ whole genome shotgun (WGS) entry which is preliminary data.</text>
</comment>
<evidence type="ECO:0000259" key="9">
    <source>
        <dbReference type="Pfam" id="PF23097"/>
    </source>
</evidence>
<feature type="compositionally biased region" description="Basic and acidic residues" evidence="7">
    <location>
        <begin position="481"/>
        <end position="505"/>
    </location>
</feature>
<keyword evidence="4" id="KW-0677">Repeat</keyword>
<sequence length="567" mass="63536">MVLQVSNPNNVKIYTVSGSNVSRKLPEWLARAKKKALKKDIDWQTRIELIQDFEFPEASNRIKITPDGQYCIATGVYKPQMRVFDFSQMSLKFERHTEAENVNFEILSEDWTKTVHLQNDRSIEFHSSGGLHYKTRIPKFGRDLAYHYPSCDLLVVGASKEVYRLNLERGQFLNPLLTSTKDGINVVSINPAHQLFAFGTDSGTVEFWDPRTRGRIGLLTPSGEQNFEGVGESGLEISAISFKNDGLGMALGTSTGKTMLFDLRQAHPLLAKDQGYGTPIKKIEWVEPNMANMGAAESSFILSADAKSIKIWGSGNGKSYAAMEPSSDINDVCVNKNTGLIFVAGEGVEMHTYFVPSLGPPPKWASFLENLTEELEESKQVNVYEDFKFVTKKDLEALGVDHLIGSSNILKPYMHGFFMDLKLYEQAKAIANPFAYEEYKAQKVREKIEKQRSDRIRADPSLPKVNKNLALRLIEQSARGADSDDKNAPTRPSRSEKTAKARAERASGLLKDSRFTGLFDNPEFEVDEESNEYRLLKPTVSGNAASKNLKRASVVDDDDSSDDDNYY</sequence>
<dbReference type="Pfam" id="PF23098">
    <property type="entry name" value="Beta-prop_NOL10_N"/>
    <property type="match status" value="1"/>
</dbReference>
<accession>A0A1R1PZI2</accession>
<dbReference type="GO" id="GO:0000462">
    <property type="term" value="P:maturation of SSU-rRNA from tricistronic rRNA transcript (SSU-rRNA, 5.8S rRNA, LSU-rRNA)"/>
    <property type="evidence" value="ECO:0007669"/>
    <property type="project" value="TreeGrafter"/>
</dbReference>
<evidence type="ECO:0000256" key="4">
    <source>
        <dbReference type="ARBA" id="ARBA00022737"/>
    </source>
</evidence>
<dbReference type="InterPro" id="IPR056551">
    <property type="entry name" value="Beta-prop_NOL10_N"/>
</dbReference>
<feature type="domain" description="Nucleolar protein 10-like second" evidence="9">
    <location>
        <begin position="383"/>
        <end position="432"/>
    </location>
</feature>
<name>A0A1R1PZI2_ZANCU</name>
<dbReference type="InterPro" id="IPR001680">
    <property type="entry name" value="WD40_rpt"/>
</dbReference>
<feature type="region of interest" description="Disordered" evidence="7">
    <location>
        <begin position="526"/>
        <end position="567"/>
    </location>
</feature>
<dbReference type="SUPFAM" id="SSF50978">
    <property type="entry name" value="WD40 repeat-like"/>
    <property type="match status" value="1"/>
</dbReference>
<gene>
    <name evidence="11" type="ORF">AX774_g59</name>
</gene>
<feature type="domain" description="Nucleolar protein 10-like N-terminal" evidence="10">
    <location>
        <begin position="3"/>
        <end position="379"/>
    </location>
</feature>
<dbReference type="InterPro" id="IPR040382">
    <property type="entry name" value="NOL10/Enp2"/>
</dbReference>
<dbReference type="GO" id="GO:0030686">
    <property type="term" value="C:90S preribosome"/>
    <property type="evidence" value="ECO:0007669"/>
    <property type="project" value="TreeGrafter"/>
</dbReference>
<feature type="compositionally biased region" description="Acidic residues" evidence="7">
    <location>
        <begin position="555"/>
        <end position="567"/>
    </location>
</feature>
<dbReference type="PANTHER" id="PTHR14927">
    <property type="entry name" value="NUCLEOLAR PROTEIN 10"/>
    <property type="match status" value="1"/>
</dbReference>
<dbReference type="OrthoDB" id="273340at2759"/>
<evidence type="ECO:0000259" key="10">
    <source>
        <dbReference type="Pfam" id="PF23098"/>
    </source>
</evidence>
<dbReference type="AlphaFoldDB" id="A0A1R1PZI2"/>
<keyword evidence="5" id="KW-0539">Nucleus</keyword>
<feature type="region of interest" description="Disordered" evidence="7">
    <location>
        <begin position="476"/>
        <end position="508"/>
    </location>
</feature>
<dbReference type="InterPro" id="IPR015943">
    <property type="entry name" value="WD40/YVTN_repeat-like_dom_sf"/>
</dbReference>
<evidence type="ECO:0000313" key="12">
    <source>
        <dbReference type="Proteomes" id="UP000188320"/>
    </source>
</evidence>
<evidence type="ECO:0000256" key="3">
    <source>
        <dbReference type="ARBA" id="ARBA00022574"/>
    </source>
</evidence>
<dbReference type="Pfam" id="PF08159">
    <property type="entry name" value="NUC153"/>
    <property type="match status" value="1"/>
</dbReference>
<evidence type="ECO:0000256" key="7">
    <source>
        <dbReference type="SAM" id="MobiDB-lite"/>
    </source>
</evidence>
<feature type="repeat" description="WD" evidence="6">
    <location>
        <begin position="177"/>
        <end position="209"/>
    </location>
</feature>
<dbReference type="InterPro" id="IPR056550">
    <property type="entry name" value="NOL10_2nd"/>
</dbReference>
<dbReference type="GO" id="GO:0032040">
    <property type="term" value="C:small-subunit processome"/>
    <property type="evidence" value="ECO:0007669"/>
    <property type="project" value="TreeGrafter"/>
</dbReference>
<evidence type="ECO:0000259" key="8">
    <source>
        <dbReference type="Pfam" id="PF08159"/>
    </source>
</evidence>
<evidence type="ECO:0000256" key="2">
    <source>
        <dbReference type="ARBA" id="ARBA00005264"/>
    </source>
</evidence>
<comment type="subcellular location">
    <subcellularLocation>
        <location evidence="1">Nucleus</location>
        <location evidence="1">Nucleolus</location>
    </subcellularLocation>
</comment>
<organism evidence="11 12">
    <name type="scientific">Zancudomyces culisetae</name>
    <name type="common">Gut fungus</name>
    <name type="synonym">Smittium culisetae</name>
    <dbReference type="NCBI Taxonomy" id="1213189"/>
    <lineage>
        <taxon>Eukaryota</taxon>
        <taxon>Fungi</taxon>
        <taxon>Fungi incertae sedis</taxon>
        <taxon>Zoopagomycota</taxon>
        <taxon>Kickxellomycotina</taxon>
        <taxon>Harpellomycetes</taxon>
        <taxon>Harpellales</taxon>
        <taxon>Legeriomycetaceae</taxon>
        <taxon>Zancudomyces</taxon>
    </lineage>
</organism>
<proteinExistence type="inferred from homology"/>
<evidence type="ECO:0000313" key="11">
    <source>
        <dbReference type="EMBL" id="OMH86373.1"/>
    </source>
</evidence>
<reference evidence="12" key="1">
    <citation type="submission" date="2017-01" db="EMBL/GenBank/DDBJ databases">
        <authorList>
            <person name="Wang Y."/>
            <person name="White M."/>
            <person name="Kvist S."/>
            <person name="Moncalvo J.-M."/>
        </authorList>
    </citation>
    <scope>NUCLEOTIDE SEQUENCE [LARGE SCALE GENOMIC DNA]</scope>
    <source>
        <strain evidence="12">COL-18-3</strain>
    </source>
</reference>
<evidence type="ECO:0000256" key="6">
    <source>
        <dbReference type="PROSITE-ProRule" id="PRU00221"/>
    </source>
</evidence>